<organism evidence="4 5">
    <name type="scientific">Actinomadura graeca</name>
    <dbReference type="NCBI Taxonomy" id="2750812"/>
    <lineage>
        <taxon>Bacteria</taxon>
        <taxon>Bacillati</taxon>
        <taxon>Actinomycetota</taxon>
        <taxon>Actinomycetes</taxon>
        <taxon>Streptosporangiales</taxon>
        <taxon>Thermomonosporaceae</taxon>
        <taxon>Actinomadura</taxon>
    </lineage>
</organism>
<keyword evidence="1" id="KW-0479">Metal-binding</keyword>
<keyword evidence="5" id="KW-1185">Reference proteome</keyword>
<dbReference type="EMBL" id="CP059572">
    <property type="protein sequence ID" value="QXJ20423.1"/>
    <property type="molecule type" value="Genomic_DNA"/>
</dbReference>
<gene>
    <name evidence="4" type="ORF">AGRA3207_001135</name>
</gene>
<keyword evidence="2" id="KW-0456">Lyase</keyword>
<dbReference type="SUPFAM" id="SSF53639">
    <property type="entry name" value="AraD/HMP-PK domain-like"/>
    <property type="match status" value="1"/>
</dbReference>
<feature type="domain" description="Class II aldolase/adducin N-terminal" evidence="3">
    <location>
        <begin position="8"/>
        <end position="182"/>
    </location>
</feature>
<dbReference type="PANTHER" id="PTHR22789:SF0">
    <property type="entry name" value="3-OXO-TETRONATE 4-PHOSPHATE DECARBOXYLASE-RELATED"/>
    <property type="match status" value="1"/>
</dbReference>
<evidence type="ECO:0000313" key="5">
    <source>
        <dbReference type="Proteomes" id="UP001049518"/>
    </source>
</evidence>
<dbReference type="Gene3D" id="3.40.225.10">
    <property type="entry name" value="Class II aldolase/adducin N-terminal domain"/>
    <property type="match status" value="1"/>
</dbReference>
<dbReference type="SMART" id="SM01007">
    <property type="entry name" value="Aldolase_II"/>
    <property type="match status" value="1"/>
</dbReference>
<dbReference type="InterPro" id="IPR050197">
    <property type="entry name" value="Aldolase_class_II_sugar_metab"/>
</dbReference>
<protein>
    <submittedName>
        <fullName evidence="4">Class II aldolase/adducin family protein</fullName>
    </submittedName>
</protein>
<dbReference type="Proteomes" id="UP001049518">
    <property type="component" value="Chromosome"/>
</dbReference>
<proteinExistence type="predicted"/>
<sequence length="218" mass="22615">MLLGDERAALCGVGRRLAETGLVTGSSGNASVRAGDLVAVTPGGMMLDRMEPADCPVLDVRGRPVEGGRAPSSETPMHLALYGATAASAVVHTHSTYGTVVATTMTELPPVHYNTLLLGGVVRVAPYATYGTPELAENVRAAMEGGRRAALLANHGGVAIGRDLGEAFENARLLEWLCGVYVRARMIGEPRVLTAGELAEAAERGVRPPEYGPSGPAD</sequence>
<name>A0ABX8QUG2_9ACTN</name>
<dbReference type="InterPro" id="IPR036409">
    <property type="entry name" value="Aldolase_II/adducin_N_sf"/>
</dbReference>
<evidence type="ECO:0000256" key="2">
    <source>
        <dbReference type="ARBA" id="ARBA00023239"/>
    </source>
</evidence>
<dbReference type="InterPro" id="IPR001303">
    <property type="entry name" value="Aldolase_II/adducin_N"/>
</dbReference>
<evidence type="ECO:0000256" key="1">
    <source>
        <dbReference type="ARBA" id="ARBA00022723"/>
    </source>
</evidence>
<dbReference type="PANTHER" id="PTHR22789">
    <property type="entry name" value="FUCULOSE PHOSPHATE ALDOLASE"/>
    <property type="match status" value="1"/>
</dbReference>
<reference evidence="4" key="1">
    <citation type="submission" date="2020-07" db="EMBL/GenBank/DDBJ databases">
        <authorList>
            <person name="Tarantini F.S."/>
            <person name="Hong K.W."/>
            <person name="Chan K.G."/>
        </authorList>
    </citation>
    <scope>NUCLEOTIDE SEQUENCE</scope>
    <source>
        <strain evidence="4">32-07</strain>
    </source>
</reference>
<evidence type="ECO:0000259" key="3">
    <source>
        <dbReference type="SMART" id="SM01007"/>
    </source>
</evidence>
<evidence type="ECO:0000313" key="4">
    <source>
        <dbReference type="EMBL" id="QXJ20423.1"/>
    </source>
</evidence>
<accession>A0ABX8QUG2</accession>
<dbReference type="Pfam" id="PF00596">
    <property type="entry name" value="Aldolase_II"/>
    <property type="match status" value="1"/>
</dbReference>
<dbReference type="RefSeq" id="WP_231333494.1">
    <property type="nucleotide sequence ID" value="NZ_CP059572.1"/>
</dbReference>